<dbReference type="RefSeq" id="XP_068356174.1">
    <property type="nucleotide sequence ID" value="XM_068506897.1"/>
</dbReference>
<keyword evidence="1" id="KW-0472">Membrane</keyword>
<dbReference type="EMBL" id="MLAK01000842">
    <property type="protein sequence ID" value="OHT03038.1"/>
    <property type="molecule type" value="Genomic_DNA"/>
</dbReference>
<dbReference type="GeneID" id="94841601"/>
<dbReference type="PANTHER" id="PTHR21229:SF1">
    <property type="entry name" value="GH17801P"/>
    <property type="match status" value="1"/>
</dbReference>
<keyword evidence="3" id="KW-1185">Reference proteome</keyword>
<reference evidence="2" key="1">
    <citation type="submission" date="2016-10" db="EMBL/GenBank/DDBJ databases">
        <authorList>
            <person name="Benchimol M."/>
            <person name="Almeida L.G."/>
            <person name="Vasconcelos A.T."/>
            <person name="Perreira-Neves A."/>
            <person name="Rosa I.A."/>
            <person name="Tasca T."/>
            <person name="Bogo M.R."/>
            <person name="de Souza W."/>
        </authorList>
    </citation>
    <scope>NUCLEOTIDE SEQUENCE [LARGE SCALE GENOMIC DNA]</scope>
    <source>
        <strain evidence="2">K</strain>
    </source>
</reference>
<dbReference type="GO" id="GO:0005794">
    <property type="term" value="C:Golgi apparatus"/>
    <property type="evidence" value="ECO:0007669"/>
    <property type="project" value="TreeGrafter"/>
</dbReference>
<feature type="transmembrane region" description="Helical" evidence="1">
    <location>
        <begin position="239"/>
        <end position="260"/>
    </location>
</feature>
<dbReference type="PANTHER" id="PTHR21229">
    <property type="entry name" value="LUNG SEVEN TRANSMEMBRANE RECEPTOR"/>
    <property type="match status" value="1"/>
</dbReference>
<keyword evidence="1" id="KW-0812">Transmembrane</keyword>
<feature type="transmembrane region" description="Helical" evidence="1">
    <location>
        <begin position="272"/>
        <end position="291"/>
    </location>
</feature>
<dbReference type="GO" id="GO:0016020">
    <property type="term" value="C:membrane"/>
    <property type="evidence" value="ECO:0007669"/>
    <property type="project" value="InterPro"/>
</dbReference>
<keyword evidence="1" id="KW-1133">Transmembrane helix</keyword>
<proteinExistence type="predicted"/>
<dbReference type="VEuPathDB" id="TrichDB:TRFO_29651"/>
<evidence type="ECO:0008006" key="4">
    <source>
        <dbReference type="Google" id="ProtNLM"/>
    </source>
</evidence>
<evidence type="ECO:0000313" key="3">
    <source>
        <dbReference type="Proteomes" id="UP000179807"/>
    </source>
</evidence>
<feature type="transmembrane region" description="Helical" evidence="1">
    <location>
        <begin position="303"/>
        <end position="330"/>
    </location>
</feature>
<organism evidence="2 3">
    <name type="scientific">Tritrichomonas foetus</name>
    <dbReference type="NCBI Taxonomy" id="1144522"/>
    <lineage>
        <taxon>Eukaryota</taxon>
        <taxon>Metamonada</taxon>
        <taxon>Parabasalia</taxon>
        <taxon>Tritrichomonadida</taxon>
        <taxon>Tritrichomonadidae</taxon>
        <taxon>Tritrichomonas</taxon>
    </lineage>
</organism>
<gene>
    <name evidence="2" type="ORF">TRFO_29651</name>
</gene>
<sequence>MFLLFLQLASSYHKVFNVTTTSRVLVTQSFGFEPNGSFNINIELYQTNLSKMYLFLANYNHFGPDRSISRTCKYDNYTFSNLNYTYSPNLIENGNENGHENGNENRSEIYQGQIDQMNSPTRINWSGKIPDTQIYSLWVVNCDEFHTLRFQLVLDFKNEFSYIDFRNEKLPYLNIIMAGVNLLLSLFWIGNLYCRREYSVPLQQFMCFLPLIRTFVLIFDAEKWLDLKYLDFTSNVIDIFLRIFVIVFYTLFFSSLSLEISGYCTFRSPRDFPLFELFEIFGSSFFFVLGFELCDEIFTSLDYILAAMIMMCGGFLWQLKVDFVYFFILANLVDQFHDDGDVLRRIKKSKYSGIASLSIFVLGFIFRIGFAPLSSPILDNSVDEVFIVLTEISQLLFFWLKKRDLSENDEENCFHNGIKVVKLGDPSGTQISFLQREGKV</sequence>
<feature type="transmembrane region" description="Helical" evidence="1">
    <location>
        <begin position="170"/>
        <end position="190"/>
    </location>
</feature>
<evidence type="ECO:0000256" key="1">
    <source>
        <dbReference type="SAM" id="Phobius"/>
    </source>
</evidence>
<comment type="caution">
    <text evidence="2">The sequence shown here is derived from an EMBL/GenBank/DDBJ whole genome shotgun (WGS) entry which is preliminary data.</text>
</comment>
<accession>A0A1J4JZW8</accession>
<feature type="transmembrane region" description="Helical" evidence="1">
    <location>
        <begin position="202"/>
        <end position="219"/>
    </location>
</feature>
<dbReference type="Proteomes" id="UP000179807">
    <property type="component" value="Unassembled WGS sequence"/>
</dbReference>
<feature type="transmembrane region" description="Helical" evidence="1">
    <location>
        <begin position="351"/>
        <end position="370"/>
    </location>
</feature>
<protein>
    <recommendedName>
        <fullName evidence="4">Intimal thickness related receptor IRP domain-containing protein</fullName>
    </recommendedName>
</protein>
<evidence type="ECO:0000313" key="2">
    <source>
        <dbReference type="EMBL" id="OHT03038.1"/>
    </source>
</evidence>
<name>A0A1J4JZW8_9EUKA</name>
<dbReference type="AlphaFoldDB" id="A0A1J4JZW8"/>
<dbReference type="InterPro" id="IPR009637">
    <property type="entry name" value="GPR107/GPR108-like"/>
</dbReference>